<sequence>MTHISRNNLSPQFLMPGIQIAEIPSSLDENDCSVRKLRQFSLDKVMIIGCQYMRIYFIFQIIFFPEPDSAVSDIRIIGKVK</sequence>
<feature type="transmembrane region" description="Helical" evidence="1">
    <location>
        <begin position="45"/>
        <end position="64"/>
    </location>
</feature>
<dbReference type="AlphaFoldDB" id="S7UEA6"/>
<gene>
    <name evidence="2" type="ORF">dsat_1290</name>
</gene>
<protein>
    <submittedName>
        <fullName evidence="2">Uncharacterized protein</fullName>
    </submittedName>
</protein>
<keyword evidence="3" id="KW-1185">Reference proteome</keyword>
<comment type="caution">
    <text evidence="2">The sequence shown here is derived from an EMBL/GenBank/DDBJ whole genome shotgun (WGS) entry which is preliminary data.</text>
</comment>
<dbReference type="EMBL" id="ATHI01000031">
    <property type="protein sequence ID" value="EPR30568.1"/>
    <property type="molecule type" value="Genomic_DNA"/>
</dbReference>
<dbReference type="PATRIC" id="fig|1121439.3.peg.2675"/>
<evidence type="ECO:0000313" key="2">
    <source>
        <dbReference type="EMBL" id="EPR30568.1"/>
    </source>
</evidence>
<organism evidence="2 3">
    <name type="scientific">Alkalidesulfovibrio alkalitolerans DSM 16529</name>
    <dbReference type="NCBI Taxonomy" id="1121439"/>
    <lineage>
        <taxon>Bacteria</taxon>
        <taxon>Pseudomonadati</taxon>
        <taxon>Thermodesulfobacteriota</taxon>
        <taxon>Desulfovibrionia</taxon>
        <taxon>Desulfovibrionales</taxon>
        <taxon>Desulfovibrionaceae</taxon>
        <taxon>Alkalidesulfovibrio</taxon>
    </lineage>
</organism>
<keyword evidence="1" id="KW-0812">Transmembrane</keyword>
<keyword evidence="1" id="KW-1133">Transmembrane helix</keyword>
<reference evidence="2 3" key="1">
    <citation type="journal article" date="2013" name="Genome Announc.">
        <title>Draft genome sequences for three mercury-methylating, sulfate-reducing bacteria.</title>
        <authorList>
            <person name="Brown S.D."/>
            <person name="Hurt R.A.Jr."/>
            <person name="Gilmour C.C."/>
            <person name="Elias D.A."/>
        </authorList>
    </citation>
    <scope>NUCLEOTIDE SEQUENCE [LARGE SCALE GENOMIC DNA]</scope>
    <source>
        <strain evidence="2 3">DSM 16529</strain>
    </source>
</reference>
<evidence type="ECO:0000256" key="1">
    <source>
        <dbReference type="SAM" id="Phobius"/>
    </source>
</evidence>
<evidence type="ECO:0000313" key="3">
    <source>
        <dbReference type="Proteomes" id="UP000014975"/>
    </source>
</evidence>
<keyword evidence="1" id="KW-0472">Membrane</keyword>
<dbReference type="STRING" id="1121439.dsat_1290"/>
<name>S7UEA6_9BACT</name>
<proteinExistence type="predicted"/>
<dbReference type="Proteomes" id="UP000014975">
    <property type="component" value="Unassembled WGS sequence"/>
</dbReference>
<accession>S7UEA6</accession>